<dbReference type="EMBL" id="QRPE01000028">
    <property type="protein sequence ID" value="RHL88517.1"/>
    <property type="molecule type" value="Genomic_DNA"/>
</dbReference>
<protein>
    <recommendedName>
        <fullName evidence="1">FAS1 domain-containing protein</fullName>
    </recommendedName>
</protein>
<name>A0A3E4INJ9_9BACE</name>
<evidence type="ECO:0000313" key="8">
    <source>
        <dbReference type="Proteomes" id="UP000286003"/>
    </source>
</evidence>
<dbReference type="Gene3D" id="2.30.180.10">
    <property type="entry name" value="FAS1 domain"/>
    <property type="match status" value="1"/>
</dbReference>
<evidence type="ECO:0000313" key="4">
    <source>
        <dbReference type="EMBL" id="RHN09161.1"/>
    </source>
</evidence>
<proteinExistence type="predicted"/>
<dbReference type="AlphaFoldDB" id="A0A3E4INJ9"/>
<organism evidence="2 6">
    <name type="scientific">Bacteroides intestinalis</name>
    <dbReference type="NCBI Taxonomy" id="329854"/>
    <lineage>
        <taxon>Bacteria</taxon>
        <taxon>Pseudomonadati</taxon>
        <taxon>Bacteroidota</taxon>
        <taxon>Bacteroidia</taxon>
        <taxon>Bacteroidales</taxon>
        <taxon>Bacteroidaceae</taxon>
        <taxon>Bacteroides</taxon>
    </lineage>
</organism>
<dbReference type="EMBL" id="RCXO01000052">
    <property type="protein sequence ID" value="RYT73188.1"/>
    <property type="molecule type" value="Genomic_DNA"/>
</dbReference>
<sequence length="228" mass="26339">MKQEYYKKALALMVIPFLIASCELLGLDYQDSYDYDYNAGMPSNKIDMSAFEFIKSRTDIFSLLEEAILYAGVENEFKQSGMTYLLPTNTAFNSETSTDLSYFQTHQLTYIDEETGELVSYAPISMTAYPKEQVKEFLLYHIVKGKYTFTNLPAEPTWFETVATADTAKINMYLLKDRNPNIVFNNFDGHYKSSIKPRTSNLYNADGSYMHVMDSWLDRPTKEQLNMK</sequence>
<feature type="domain" description="FAS1" evidence="1">
    <location>
        <begin position="47"/>
        <end position="217"/>
    </location>
</feature>
<dbReference type="Proteomes" id="UP000285013">
    <property type="component" value="Unassembled WGS sequence"/>
</dbReference>
<dbReference type="Proteomes" id="UP000291191">
    <property type="component" value="Unassembled WGS sequence"/>
</dbReference>
<dbReference type="SUPFAM" id="SSF82153">
    <property type="entry name" value="FAS1 domain"/>
    <property type="match status" value="1"/>
</dbReference>
<dbReference type="PROSITE" id="PS51257">
    <property type="entry name" value="PROKAR_LIPOPROTEIN"/>
    <property type="match status" value="1"/>
</dbReference>
<evidence type="ECO:0000313" key="9">
    <source>
        <dbReference type="Proteomes" id="UP000291191"/>
    </source>
</evidence>
<reference evidence="5 9" key="2">
    <citation type="journal article" date="2019" name="Science, e1252229">
        <title>Invertible promoters mediate bacterial phase variation, antibiotic resistance, and host adaptation in the gut.</title>
        <authorList>
            <person name="Jiang X."/>
            <person name="Hall A.B."/>
            <person name="Arthur T.D."/>
            <person name="Plichta D.R."/>
            <person name="Covington C.T."/>
            <person name="Poyet M."/>
            <person name="Crothers J."/>
            <person name="Moses P.L."/>
            <person name="Tolonen A.C."/>
            <person name="Vlamakis H."/>
            <person name="Alm E.J."/>
            <person name="Xavier R.J."/>
        </authorList>
    </citation>
    <scope>NUCLEOTIDE SEQUENCE [LARGE SCALE GENOMIC DNA]</scope>
    <source>
        <strain evidence="5">Bf_0095</strain>
        <strain evidence="9">bf_0095</strain>
    </source>
</reference>
<dbReference type="GeneID" id="26160341"/>
<dbReference type="Proteomes" id="UP000286003">
    <property type="component" value="Unassembled WGS sequence"/>
</dbReference>
<dbReference type="InterPro" id="IPR000782">
    <property type="entry name" value="FAS1_domain"/>
</dbReference>
<accession>A0A3E4INJ9</accession>
<dbReference type="RefSeq" id="WP_007664250.1">
    <property type="nucleotide sequence ID" value="NZ_BAABZC010000001.1"/>
</dbReference>
<evidence type="ECO:0000259" key="1">
    <source>
        <dbReference type="PROSITE" id="PS50213"/>
    </source>
</evidence>
<dbReference type="PROSITE" id="PS50213">
    <property type="entry name" value="FAS1"/>
    <property type="match status" value="1"/>
</dbReference>
<keyword evidence="9" id="KW-1185">Reference proteome</keyword>
<dbReference type="EMBL" id="QRWT01000008">
    <property type="protein sequence ID" value="RGT52808.1"/>
    <property type="molecule type" value="Genomic_DNA"/>
</dbReference>
<dbReference type="OrthoDB" id="1032410at2"/>
<evidence type="ECO:0000313" key="6">
    <source>
        <dbReference type="Proteomes" id="UP000284772"/>
    </source>
</evidence>
<evidence type="ECO:0000313" key="2">
    <source>
        <dbReference type="EMBL" id="RGT52808.1"/>
    </source>
</evidence>
<dbReference type="InterPro" id="IPR036378">
    <property type="entry name" value="FAS1_dom_sf"/>
</dbReference>
<gene>
    <name evidence="2" type="ORF">DWX27_09965</name>
    <name evidence="4" type="ORF">DWZ32_04990</name>
    <name evidence="3" type="ORF">DWZ95_18960</name>
    <name evidence="5" type="ORF">EAJ06_23195</name>
</gene>
<comment type="caution">
    <text evidence="2">The sequence shown here is derived from an EMBL/GenBank/DDBJ whole genome shotgun (WGS) entry which is preliminary data.</text>
</comment>
<evidence type="ECO:0000313" key="3">
    <source>
        <dbReference type="EMBL" id="RHL88517.1"/>
    </source>
</evidence>
<dbReference type="EMBL" id="QRQM01000004">
    <property type="protein sequence ID" value="RHN09161.1"/>
    <property type="molecule type" value="Genomic_DNA"/>
</dbReference>
<dbReference type="Proteomes" id="UP000284772">
    <property type="component" value="Unassembled WGS sequence"/>
</dbReference>
<evidence type="ECO:0000313" key="7">
    <source>
        <dbReference type="Proteomes" id="UP000285013"/>
    </source>
</evidence>
<evidence type="ECO:0000313" key="5">
    <source>
        <dbReference type="EMBL" id="RYT73188.1"/>
    </source>
</evidence>
<reference evidence="6 7" key="1">
    <citation type="submission" date="2018-08" db="EMBL/GenBank/DDBJ databases">
        <title>A genome reference for cultivated species of the human gut microbiota.</title>
        <authorList>
            <person name="Zou Y."/>
            <person name="Xue W."/>
            <person name="Luo G."/>
        </authorList>
    </citation>
    <scope>NUCLEOTIDE SEQUENCE [LARGE SCALE GENOMIC DNA]</scope>
    <source>
        <strain evidence="2 6">AF19-10AC</strain>
        <strain evidence="4 8">AF31-23</strain>
        <strain evidence="3 7">AF36-16BH</strain>
    </source>
</reference>